<dbReference type="GO" id="GO:1904356">
    <property type="term" value="P:regulation of telomere maintenance via telomere lengthening"/>
    <property type="evidence" value="ECO:0007669"/>
    <property type="project" value="TreeGrafter"/>
</dbReference>
<feature type="domain" description="TERF1-interacting nuclear factor 2 N-terminal" evidence="1">
    <location>
        <begin position="27"/>
        <end position="91"/>
    </location>
</feature>
<sequence>RCSLTQDLVRITAHLFKWLFPQFCCAETEASKSNFLALVQTLIQDPVEREHFFQEVFPVDYGPKYDSALQGLMWEFLSGLEQLLPVPDLKQVLMQNLVIRPLLGPPLSSMSL</sequence>
<dbReference type="InterPro" id="IPR029400">
    <property type="entry name" value="TINF2_N"/>
</dbReference>
<proteinExistence type="predicted"/>
<dbReference type="PANTHER" id="PTHR15512">
    <property type="entry name" value="TERF1-INTERACTING NUCLEAR FACTOR 2"/>
    <property type="match status" value="1"/>
</dbReference>
<protein>
    <recommendedName>
        <fullName evidence="1">TERF1-interacting nuclear factor 2 N-terminal domain-containing protein</fullName>
    </recommendedName>
</protein>
<dbReference type="Proteomes" id="UP000314982">
    <property type="component" value="Unassembled WGS sequence"/>
</dbReference>
<evidence type="ECO:0000259" key="1">
    <source>
        <dbReference type="Pfam" id="PF14973"/>
    </source>
</evidence>
<name>A0A4W5L7L2_9TELE</name>
<dbReference type="PANTHER" id="PTHR15512:SF2">
    <property type="match status" value="1"/>
</dbReference>
<dbReference type="GO" id="GO:0070187">
    <property type="term" value="C:shelterin complex"/>
    <property type="evidence" value="ECO:0007669"/>
    <property type="project" value="InterPro"/>
</dbReference>
<dbReference type="GeneTree" id="ENSGT00970000197609"/>
<reference evidence="3" key="1">
    <citation type="submission" date="2018-06" db="EMBL/GenBank/DDBJ databases">
        <title>Genome assembly of Danube salmon.</title>
        <authorList>
            <person name="Macqueen D.J."/>
            <person name="Gundappa M.K."/>
        </authorList>
    </citation>
    <scope>NUCLEOTIDE SEQUENCE [LARGE SCALE GENOMIC DNA]</scope>
</reference>
<dbReference type="Ensembl" id="ENSHHUT00000021497.1">
    <property type="protein sequence ID" value="ENSHHUP00000020725.1"/>
    <property type="gene ID" value="ENSHHUG00000012990.1"/>
</dbReference>
<dbReference type="Pfam" id="PF14973">
    <property type="entry name" value="TINF2_N"/>
    <property type="match status" value="1"/>
</dbReference>
<dbReference type="GO" id="GO:0016233">
    <property type="term" value="P:telomere capping"/>
    <property type="evidence" value="ECO:0007669"/>
    <property type="project" value="InterPro"/>
</dbReference>
<evidence type="ECO:0000313" key="2">
    <source>
        <dbReference type="Ensembl" id="ENSHHUP00000020725.1"/>
    </source>
</evidence>
<dbReference type="GO" id="GO:0042162">
    <property type="term" value="F:telomeric DNA binding"/>
    <property type="evidence" value="ECO:0007669"/>
    <property type="project" value="TreeGrafter"/>
</dbReference>
<reference evidence="2" key="3">
    <citation type="submission" date="2025-09" db="UniProtKB">
        <authorList>
            <consortium name="Ensembl"/>
        </authorList>
    </citation>
    <scope>IDENTIFICATION</scope>
</reference>
<dbReference type="InterPro" id="IPR039098">
    <property type="entry name" value="TINF2"/>
</dbReference>
<keyword evidence="3" id="KW-1185">Reference proteome</keyword>
<dbReference type="STRING" id="62062.ENSHHUP00000020725"/>
<organism evidence="2 3">
    <name type="scientific">Hucho hucho</name>
    <name type="common">huchen</name>
    <dbReference type="NCBI Taxonomy" id="62062"/>
    <lineage>
        <taxon>Eukaryota</taxon>
        <taxon>Metazoa</taxon>
        <taxon>Chordata</taxon>
        <taxon>Craniata</taxon>
        <taxon>Vertebrata</taxon>
        <taxon>Euteleostomi</taxon>
        <taxon>Actinopterygii</taxon>
        <taxon>Neopterygii</taxon>
        <taxon>Teleostei</taxon>
        <taxon>Protacanthopterygii</taxon>
        <taxon>Salmoniformes</taxon>
        <taxon>Salmonidae</taxon>
        <taxon>Salmoninae</taxon>
        <taxon>Hucho</taxon>
    </lineage>
</organism>
<reference evidence="2" key="2">
    <citation type="submission" date="2025-08" db="UniProtKB">
        <authorList>
            <consortium name="Ensembl"/>
        </authorList>
    </citation>
    <scope>IDENTIFICATION</scope>
</reference>
<dbReference type="AlphaFoldDB" id="A0A4W5L7L2"/>
<evidence type="ECO:0000313" key="3">
    <source>
        <dbReference type="Proteomes" id="UP000314982"/>
    </source>
</evidence>
<accession>A0A4W5L7L2</accession>